<organism evidence="3 4">
    <name type="scientific">Oecophyllibacter saccharovorans</name>
    <dbReference type="NCBI Taxonomy" id="2558360"/>
    <lineage>
        <taxon>Bacteria</taxon>
        <taxon>Pseudomonadati</taxon>
        <taxon>Pseudomonadota</taxon>
        <taxon>Alphaproteobacteria</taxon>
        <taxon>Acetobacterales</taxon>
        <taxon>Acetobacteraceae</taxon>
        <taxon>Oecophyllibacter</taxon>
    </lineage>
</organism>
<dbReference type="InterPro" id="IPR041255">
    <property type="entry name" value="LpxI_N"/>
</dbReference>
<dbReference type="PANTHER" id="PTHR39962:SF1">
    <property type="entry name" value="LPXI FAMILY PROTEIN"/>
    <property type="match status" value="1"/>
</dbReference>
<feature type="domain" description="LpxI C-terminal" evidence="1">
    <location>
        <begin position="148"/>
        <end position="277"/>
    </location>
</feature>
<evidence type="ECO:0000259" key="2">
    <source>
        <dbReference type="Pfam" id="PF17930"/>
    </source>
</evidence>
<accession>A0A506UQP7</accession>
<dbReference type="Pfam" id="PF17930">
    <property type="entry name" value="LpxI_N"/>
    <property type="match status" value="1"/>
</dbReference>
<dbReference type="Gene3D" id="3.40.140.80">
    <property type="match status" value="1"/>
</dbReference>
<evidence type="ECO:0000313" key="4">
    <source>
        <dbReference type="Proteomes" id="UP000315037"/>
    </source>
</evidence>
<dbReference type="InterPro" id="IPR053174">
    <property type="entry name" value="LpxI"/>
</dbReference>
<dbReference type="InterPro" id="IPR010415">
    <property type="entry name" value="LpxI_C"/>
</dbReference>
<evidence type="ECO:0000313" key="3">
    <source>
        <dbReference type="EMBL" id="TPW35443.1"/>
    </source>
</evidence>
<protein>
    <submittedName>
        <fullName evidence="3">DUF1009 domain-containing protein</fullName>
    </submittedName>
</protein>
<dbReference type="EMBL" id="SORZ01000001">
    <property type="protein sequence ID" value="TPW35443.1"/>
    <property type="molecule type" value="Genomic_DNA"/>
</dbReference>
<sequence>MDRTTDPAEGQKPGRIGILAGGGPLPARLAATLQAAGREVFIIGFEGFAAPELLQPFPHALFRLGAAGSILEALRAQGCTELVLLGPVRRPAWRELRPDAMGARLLARLGKAMLGGDNKLLAAIVGLLEEEGFRVRGAHEFLGREVAPAGALGQHSPDAQAWQDIGRAVGVLEVTSRLDMGQACVVQGGLVVALEALEGTDAMLARAQALRQPGPGGILLKLPKKGQELRADMPAIGPATLHHAARAGLRGIAYAAGHTLIIDPPACRMIADQLGLFACGLESDGALAGFDFSP</sequence>
<dbReference type="Gene3D" id="3.40.50.20">
    <property type="match status" value="1"/>
</dbReference>
<dbReference type="Proteomes" id="UP000315037">
    <property type="component" value="Unassembled WGS sequence"/>
</dbReference>
<dbReference type="PANTHER" id="PTHR39962">
    <property type="entry name" value="BLL4848 PROTEIN"/>
    <property type="match status" value="1"/>
</dbReference>
<dbReference type="InterPro" id="IPR043167">
    <property type="entry name" value="LpxI_C_sf"/>
</dbReference>
<dbReference type="RefSeq" id="WP_165599969.1">
    <property type="nucleotide sequence ID" value="NZ_SORZ01000001.1"/>
</dbReference>
<keyword evidence="4" id="KW-1185">Reference proteome</keyword>
<reference evidence="3 4" key="1">
    <citation type="submission" date="2019-03" db="EMBL/GenBank/DDBJ databases">
        <title>The complete genome sequence of Neokomagataea sp. Jb2 NBRC113641.</title>
        <authorList>
            <person name="Chua K.-O."/>
            <person name="Chan K.-G."/>
            <person name="See-Too W.-S."/>
        </authorList>
    </citation>
    <scope>NUCLEOTIDE SEQUENCE [LARGE SCALE GENOMIC DNA]</scope>
    <source>
        <strain evidence="3 4">Jb2</strain>
    </source>
</reference>
<evidence type="ECO:0000259" key="1">
    <source>
        <dbReference type="Pfam" id="PF06230"/>
    </source>
</evidence>
<dbReference type="Pfam" id="PF06230">
    <property type="entry name" value="LpxI_C"/>
    <property type="match status" value="1"/>
</dbReference>
<gene>
    <name evidence="3" type="ORF">E3202_00145</name>
</gene>
<comment type="caution">
    <text evidence="3">The sequence shown here is derived from an EMBL/GenBank/DDBJ whole genome shotgun (WGS) entry which is preliminary data.</text>
</comment>
<dbReference type="AlphaFoldDB" id="A0A506UQP7"/>
<proteinExistence type="predicted"/>
<feature type="domain" description="LpxI N-terminal" evidence="2">
    <location>
        <begin position="15"/>
        <end position="142"/>
    </location>
</feature>
<name>A0A506UQP7_9PROT</name>